<dbReference type="SUPFAM" id="SSF141868">
    <property type="entry name" value="EAL domain-like"/>
    <property type="match status" value="1"/>
</dbReference>
<dbReference type="SMART" id="SM00091">
    <property type="entry name" value="PAS"/>
    <property type="match status" value="2"/>
</dbReference>
<dbReference type="FunFam" id="3.30.70.270:FF:000001">
    <property type="entry name" value="Diguanylate cyclase domain protein"/>
    <property type="match status" value="1"/>
</dbReference>
<dbReference type="CDD" id="cd01948">
    <property type="entry name" value="EAL"/>
    <property type="match status" value="1"/>
</dbReference>
<dbReference type="InterPro" id="IPR000160">
    <property type="entry name" value="GGDEF_dom"/>
</dbReference>
<dbReference type="InterPro" id="IPR035965">
    <property type="entry name" value="PAS-like_dom_sf"/>
</dbReference>
<dbReference type="SUPFAM" id="SSF55785">
    <property type="entry name" value="PYP-like sensor domain (PAS domain)"/>
    <property type="match status" value="2"/>
</dbReference>
<dbReference type="InterPro" id="IPR001610">
    <property type="entry name" value="PAC"/>
</dbReference>
<evidence type="ECO:0000256" key="1">
    <source>
        <dbReference type="ARBA" id="ARBA00051114"/>
    </source>
</evidence>
<evidence type="ECO:0000259" key="4">
    <source>
        <dbReference type="PROSITE" id="PS50887"/>
    </source>
</evidence>
<dbReference type="Gene3D" id="3.30.70.270">
    <property type="match status" value="1"/>
</dbReference>
<dbReference type="SMART" id="SM00086">
    <property type="entry name" value="PAC"/>
    <property type="match status" value="2"/>
</dbReference>
<dbReference type="GO" id="GO:0071111">
    <property type="term" value="F:cyclic-guanylate-specific phosphodiesterase activity"/>
    <property type="evidence" value="ECO:0007669"/>
    <property type="project" value="UniProtKB-EC"/>
</dbReference>
<dbReference type="InterPro" id="IPR001633">
    <property type="entry name" value="EAL_dom"/>
</dbReference>
<dbReference type="NCBIfam" id="TIGR00229">
    <property type="entry name" value="sensory_box"/>
    <property type="match status" value="2"/>
</dbReference>
<evidence type="ECO:0000259" key="3">
    <source>
        <dbReference type="PROSITE" id="PS50883"/>
    </source>
</evidence>
<keyword evidence="6" id="KW-1185">Reference proteome</keyword>
<dbReference type="Gene3D" id="3.20.20.450">
    <property type="entry name" value="EAL domain"/>
    <property type="match status" value="1"/>
</dbReference>
<dbReference type="SMART" id="SM00267">
    <property type="entry name" value="GGDEF"/>
    <property type="match status" value="1"/>
</dbReference>
<dbReference type="PANTHER" id="PTHR44757">
    <property type="entry name" value="DIGUANYLATE CYCLASE DGCP"/>
    <property type="match status" value="1"/>
</dbReference>
<dbReference type="Pfam" id="PF13426">
    <property type="entry name" value="PAS_9"/>
    <property type="match status" value="2"/>
</dbReference>
<dbReference type="Pfam" id="PF00563">
    <property type="entry name" value="EAL"/>
    <property type="match status" value="1"/>
</dbReference>
<dbReference type="SMART" id="SM00052">
    <property type="entry name" value="EAL"/>
    <property type="match status" value="1"/>
</dbReference>
<dbReference type="OrthoDB" id="9813903at2"/>
<reference evidence="6" key="1">
    <citation type="submission" date="2006-02" db="EMBL/GenBank/DDBJ databases">
        <title>Complete sequence of chromosome of Rhodoferax ferrireducens DSM 15236.</title>
        <authorList>
            <person name="Copeland A."/>
            <person name="Lucas S."/>
            <person name="Lapidus A."/>
            <person name="Barry K."/>
            <person name="Detter J.C."/>
            <person name="Glavina del Rio T."/>
            <person name="Hammon N."/>
            <person name="Israni S."/>
            <person name="Pitluck S."/>
            <person name="Brettin T."/>
            <person name="Bruce D."/>
            <person name="Han C."/>
            <person name="Tapia R."/>
            <person name="Gilna P."/>
            <person name="Kiss H."/>
            <person name="Schmutz J."/>
            <person name="Larimer F."/>
            <person name="Land M."/>
            <person name="Kyrpides N."/>
            <person name="Ivanova N."/>
            <person name="Richardson P."/>
        </authorList>
    </citation>
    <scope>NUCLEOTIDE SEQUENCE [LARGE SCALE GENOMIC DNA]</scope>
    <source>
        <strain evidence="6">ATCC BAA-621 / DSM 15236 / T118</strain>
    </source>
</reference>
<gene>
    <name evidence="5" type="ordered locus">Rfer_3572</name>
</gene>
<dbReference type="PROSITE" id="PS50112">
    <property type="entry name" value="PAS"/>
    <property type="match status" value="2"/>
</dbReference>
<dbReference type="KEGG" id="rfr:Rfer_3572"/>
<dbReference type="Pfam" id="PF00990">
    <property type="entry name" value="GGDEF"/>
    <property type="match status" value="1"/>
</dbReference>
<dbReference type="eggNOG" id="COG5001">
    <property type="taxonomic scope" value="Bacteria"/>
</dbReference>
<dbReference type="GO" id="GO:0071732">
    <property type="term" value="P:cellular response to nitric oxide"/>
    <property type="evidence" value="ECO:0007669"/>
    <property type="project" value="UniProtKB-ARBA"/>
</dbReference>
<dbReference type="InterPro" id="IPR052155">
    <property type="entry name" value="Biofilm_reg_signaling"/>
</dbReference>
<name>Q21SH7_ALBFT</name>
<dbReference type="SUPFAM" id="SSF55073">
    <property type="entry name" value="Nucleotide cyclase"/>
    <property type="match status" value="1"/>
</dbReference>
<evidence type="ECO:0000259" key="2">
    <source>
        <dbReference type="PROSITE" id="PS50112"/>
    </source>
</evidence>
<dbReference type="AlphaFoldDB" id="Q21SH7"/>
<dbReference type="HOGENOM" id="CLU_000445_70_50_4"/>
<comment type="catalytic activity">
    <reaction evidence="1">
        <text>3',3'-c-di-GMP + H2O = 5'-phosphoguanylyl(3'-&gt;5')guanosine + H(+)</text>
        <dbReference type="Rhea" id="RHEA:24902"/>
        <dbReference type="ChEBI" id="CHEBI:15377"/>
        <dbReference type="ChEBI" id="CHEBI:15378"/>
        <dbReference type="ChEBI" id="CHEBI:58754"/>
        <dbReference type="ChEBI" id="CHEBI:58805"/>
        <dbReference type="EC" id="3.1.4.52"/>
    </reaction>
    <physiologicalReaction direction="left-to-right" evidence="1">
        <dbReference type="Rhea" id="RHEA:24903"/>
    </physiologicalReaction>
</comment>
<sequence>MTENLINFQLILTTISDGIVVVDQRGVVLYANESAERLFERGELVGKDLAVPIHSGETRQDINLIRPSGIGWAELRSAPITWDKQPAFVICVRDITERKTSDLGLHLADTVFDSTREGLMVTDSAQRIVRINPAFSEITGYSAADVLDQTPALLRSGRHDSAFYAAMWDSINVSGHWQGEVWNRRKNSEIYPQLISIDVIRDHTGRVCNYVAVLTDLSKLRSSQLELDFLAHHDPLTRLPNRLLLLSRLQHGIELAQRDGTHLALLMLDLDRFKDINDSFGHLVGDELLQLVATRLVKQVRTIDTVGRFGGDEFSVLMEDVAGAEQAARVANDIIRVLSEPYGLSSGVEVRIGASVGISIYPDNGLTPELMLQQADSALYQAKIEGRGRFAYFSESLTQAARARIDIEVRLRRAITQGELRVYYQPQVDIPSGRIVGAEALVRWQCPIEGLVPPARFITIAEATGLIGEIDDWVLRETCQQGQRWRAAGLPTLTLAVNLSAYQFLQGDISQTVAQVLRDTGYPAAFLELELTESALMQREAQAIQMLDRLKALGVRLAIDDFGTGYSSLAYLKLFPLDVLKIDKRFIDDIPAHRDDMEIVTAIIAMAHSLRLKVLAEGVENKEQLAYLQTQGCDQFQGYLTSRPVPAAEFEKLFLSGR</sequence>
<proteinExistence type="predicted"/>
<dbReference type="InterPro" id="IPR043128">
    <property type="entry name" value="Rev_trsase/Diguanyl_cyclase"/>
</dbReference>
<feature type="domain" description="GGDEF" evidence="4">
    <location>
        <begin position="261"/>
        <end position="395"/>
    </location>
</feature>
<feature type="domain" description="PAS" evidence="2">
    <location>
        <begin position="4"/>
        <end position="39"/>
    </location>
</feature>
<dbReference type="PROSITE" id="PS50883">
    <property type="entry name" value="EAL"/>
    <property type="match status" value="1"/>
</dbReference>
<organism evidence="5 6">
    <name type="scientific">Albidiferax ferrireducens (strain ATCC BAA-621 / DSM 15236 / T118)</name>
    <name type="common">Rhodoferax ferrireducens</name>
    <dbReference type="NCBI Taxonomy" id="338969"/>
    <lineage>
        <taxon>Bacteria</taxon>
        <taxon>Pseudomonadati</taxon>
        <taxon>Pseudomonadota</taxon>
        <taxon>Betaproteobacteria</taxon>
        <taxon>Burkholderiales</taxon>
        <taxon>Comamonadaceae</taxon>
        <taxon>Rhodoferax</taxon>
    </lineage>
</organism>
<dbReference type="NCBIfam" id="TIGR00254">
    <property type="entry name" value="GGDEF"/>
    <property type="match status" value="1"/>
</dbReference>
<dbReference type="EMBL" id="CP000267">
    <property type="protein sequence ID" value="ABD71276.1"/>
    <property type="molecule type" value="Genomic_DNA"/>
</dbReference>
<dbReference type="InterPro" id="IPR000014">
    <property type="entry name" value="PAS"/>
</dbReference>
<dbReference type="CDD" id="cd00130">
    <property type="entry name" value="PAS"/>
    <property type="match status" value="2"/>
</dbReference>
<dbReference type="STRING" id="338969.Rfer_3572"/>
<dbReference type="PANTHER" id="PTHR44757:SF2">
    <property type="entry name" value="BIOFILM ARCHITECTURE MAINTENANCE PROTEIN MBAA"/>
    <property type="match status" value="1"/>
</dbReference>
<dbReference type="CDD" id="cd01949">
    <property type="entry name" value="GGDEF"/>
    <property type="match status" value="1"/>
</dbReference>
<evidence type="ECO:0000313" key="6">
    <source>
        <dbReference type="Proteomes" id="UP000008332"/>
    </source>
</evidence>
<dbReference type="Proteomes" id="UP000008332">
    <property type="component" value="Chromosome"/>
</dbReference>
<dbReference type="InterPro" id="IPR029787">
    <property type="entry name" value="Nucleotide_cyclase"/>
</dbReference>
<dbReference type="InterPro" id="IPR035919">
    <property type="entry name" value="EAL_sf"/>
</dbReference>
<protein>
    <submittedName>
        <fullName evidence="5">Diguanylate cyclase/phosphodiesterase with PAS/PAC sensor(S)</fullName>
    </submittedName>
</protein>
<dbReference type="PROSITE" id="PS50887">
    <property type="entry name" value="GGDEF"/>
    <property type="match status" value="1"/>
</dbReference>
<accession>Q21SH7</accession>
<dbReference type="FunFam" id="3.20.20.450:FF:000001">
    <property type="entry name" value="Cyclic di-GMP phosphodiesterase yahA"/>
    <property type="match status" value="1"/>
</dbReference>
<feature type="domain" description="EAL" evidence="3">
    <location>
        <begin position="404"/>
        <end position="658"/>
    </location>
</feature>
<feature type="domain" description="PAS" evidence="2">
    <location>
        <begin position="111"/>
        <end position="150"/>
    </location>
</feature>
<dbReference type="Gene3D" id="3.30.450.20">
    <property type="entry name" value="PAS domain"/>
    <property type="match status" value="2"/>
</dbReference>
<evidence type="ECO:0000313" key="5">
    <source>
        <dbReference type="EMBL" id="ABD71276.1"/>
    </source>
</evidence>
<dbReference type="RefSeq" id="WP_011465839.1">
    <property type="nucleotide sequence ID" value="NC_007908.1"/>
</dbReference>